<accession>A0A3A1V0Y4</accession>
<organism evidence="2 3">
    <name type="scientific">Paenibacillus nanensis</name>
    <dbReference type="NCBI Taxonomy" id="393251"/>
    <lineage>
        <taxon>Bacteria</taxon>
        <taxon>Bacillati</taxon>
        <taxon>Bacillota</taxon>
        <taxon>Bacilli</taxon>
        <taxon>Bacillales</taxon>
        <taxon>Paenibacillaceae</taxon>
        <taxon>Paenibacillus</taxon>
    </lineage>
</organism>
<proteinExistence type="predicted"/>
<dbReference type="EMBL" id="QXQA01000005">
    <property type="protein sequence ID" value="RIX53112.1"/>
    <property type="molecule type" value="Genomic_DNA"/>
</dbReference>
<keyword evidence="3" id="KW-1185">Reference proteome</keyword>
<feature type="compositionally biased region" description="Low complexity" evidence="1">
    <location>
        <begin position="31"/>
        <end position="41"/>
    </location>
</feature>
<evidence type="ECO:0000313" key="3">
    <source>
        <dbReference type="Proteomes" id="UP000266482"/>
    </source>
</evidence>
<sequence length="63" mass="6761">MERAVPLPAAASEKEEKLMTDRVKGSNDSLQQKQQAAQNKARVGGAETLGIDKKLNGPNRPST</sequence>
<name>A0A3A1V0Y4_9BACL</name>
<reference evidence="2 3" key="1">
    <citation type="submission" date="2018-09" db="EMBL/GenBank/DDBJ databases">
        <title>Paenibacillus aracenensis nov. sp. isolated from a cave in southern Spain.</title>
        <authorList>
            <person name="Jurado V."/>
            <person name="Gutierrez-Patricio S."/>
            <person name="Gonzalez-Pimentel J.L."/>
            <person name="Miller A.Z."/>
            <person name="Laiz L."/>
            <person name="Saiz-Jimenez C."/>
        </authorList>
    </citation>
    <scope>NUCLEOTIDE SEQUENCE [LARGE SCALE GENOMIC DNA]</scope>
    <source>
        <strain evidence="2 3">DSM 22867</strain>
    </source>
</reference>
<dbReference type="AlphaFoldDB" id="A0A3A1V0Y4"/>
<evidence type="ECO:0000313" key="2">
    <source>
        <dbReference type="EMBL" id="RIX53112.1"/>
    </source>
</evidence>
<dbReference type="Proteomes" id="UP000266482">
    <property type="component" value="Unassembled WGS sequence"/>
</dbReference>
<feature type="compositionally biased region" description="Basic and acidic residues" evidence="1">
    <location>
        <begin position="12"/>
        <end position="25"/>
    </location>
</feature>
<feature type="region of interest" description="Disordered" evidence="1">
    <location>
        <begin position="1"/>
        <end position="63"/>
    </location>
</feature>
<comment type="caution">
    <text evidence="2">The sequence shown here is derived from an EMBL/GenBank/DDBJ whole genome shotgun (WGS) entry which is preliminary data.</text>
</comment>
<gene>
    <name evidence="2" type="ORF">D3P08_10775</name>
</gene>
<protein>
    <submittedName>
        <fullName evidence="2">Uncharacterized protein</fullName>
    </submittedName>
</protein>
<evidence type="ECO:0000256" key="1">
    <source>
        <dbReference type="SAM" id="MobiDB-lite"/>
    </source>
</evidence>